<accession>A0A1I5P685</accession>
<protein>
    <submittedName>
        <fullName evidence="1">Uncharacterized protein</fullName>
    </submittedName>
</protein>
<sequence>MEKRIVLIYWKHKQSNPFEVFSNLKNLCLSYPQYNYNTLNNYLSKRKTAYENDNVRIERVLVNTQPLIPAPVSQRSIVPVVVRKPLKEINEKQDDLEYWLEQPAKERLSAVTFIISQSLKKGQRMNKSIMHKKQLGV</sequence>
<proteinExistence type="predicted"/>
<dbReference type="Proteomes" id="UP000199306">
    <property type="component" value="Unassembled WGS sequence"/>
</dbReference>
<gene>
    <name evidence="1" type="ORF">SAMN04515674_102277</name>
</gene>
<dbReference type="EMBL" id="FOXH01000002">
    <property type="protein sequence ID" value="SFP28986.1"/>
    <property type="molecule type" value="Genomic_DNA"/>
</dbReference>
<dbReference type="RefSeq" id="WP_092012819.1">
    <property type="nucleotide sequence ID" value="NZ_FOXH01000002.1"/>
</dbReference>
<keyword evidence="2" id="KW-1185">Reference proteome</keyword>
<evidence type="ECO:0000313" key="1">
    <source>
        <dbReference type="EMBL" id="SFP28986.1"/>
    </source>
</evidence>
<evidence type="ECO:0000313" key="2">
    <source>
        <dbReference type="Proteomes" id="UP000199306"/>
    </source>
</evidence>
<organism evidence="1 2">
    <name type="scientific">Pseudarcicella hirudinis</name>
    <dbReference type="NCBI Taxonomy" id="1079859"/>
    <lineage>
        <taxon>Bacteria</taxon>
        <taxon>Pseudomonadati</taxon>
        <taxon>Bacteroidota</taxon>
        <taxon>Cytophagia</taxon>
        <taxon>Cytophagales</taxon>
        <taxon>Flectobacillaceae</taxon>
        <taxon>Pseudarcicella</taxon>
    </lineage>
</organism>
<name>A0A1I5P685_9BACT</name>
<reference evidence="1 2" key="1">
    <citation type="submission" date="2016-10" db="EMBL/GenBank/DDBJ databases">
        <authorList>
            <person name="de Groot N.N."/>
        </authorList>
    </citation>
    <scope>NUCLEOTIDE SEQUENCE [LARGE SCALE GENOMIC DNA]</scope>
    <source>
        <strain evidence="2">E92,LMG 26720,CCM 7988</strain>
    </source>
</reference>
<dbReference type="AlphaFoldDB" id="A0A1I5P685"/>
<dbReference type="OrthoDB" id="1364214at2"/>